<keyword evidence="1" id="KW-0378">Hydrolase</keyword>
<dbReference type="Pfam" id="PF12697">
    <property type="entry name" value="Abhydrolase_6"/>
    <property type="match status" value="1"/>
</dbReference>
<dbReference type="InterPro" id="IPR029058">
    <property type="entry name" value="AB_hydrolase_fold"/>
</dbReference>
<feature type="domain" description="AB hydrolase-1" evidence="2">
    <location>
        <begin position="31"/>
        <end position="266"/>
    </location>
</feature>
<dbReference type="PANTHER" id="PTHR43798">
    <property type="entry name" value="MONOACYLGLYCEROL LIPASE"/>
    <property type="match status" value="1"/>
</dbReference>
<dbReference type="Proteomes" id="UP000237752">
    <property type="component" value="Unassembled WGS sequence"/>
</dbReference>
<dbReference type="InterPro" id="IPR000073">
    <property type="entry name" value="AB_hydrolase_1"/>
</dbReference>
<evidence type="ECO:0000313" key="3">
    <source>
        <dbReference type="EMBL" id="PRZ35226.1"/>
    </source>
</evidence>
<name>A0A2T0ZFU2_9ACTN</name>
<dbReference type="Gene3D" id="3.40.50.1820">
    <property type="entry name" value="alpha/beta hydrolase"/>
    <property type="match status" value="1"/>
</dbReference>
<evidence type="ECO:0000313" key="4">
    <source>
        <dbReference type="Proteomes" id="UP000237752"/>
    </source>
</evidence>
<sequence length="275" mass="28637">MTNAQTTFQVTGGGGCTLTAYAAGPQDGALIVGLHGIGQTALAWSQLADIADEKGWRFVSVDLRGHGDSEKPEDAYGDSALWADDVAAVLEAAGACAERKATLLGWSYGGTVLTDYLAKYGDAIVDAIVTLGATDKLGAPVGPFVQPGFAALTKAIMTDDSGVVAGELLDMCAGKPLPKARREELLAGALKCPAHVRNSMLRRTVDNDEAVAAFGGRALITHGTDDQMFTLALGEHLAKTAQRATFSAYDGAGHMPLWDDPDKFIAELTDIVAGQ</sequence>
<accession>A0A2T0ZFU2</accession>
<reference evidence="3 4" key="1">
    <citation type="submission" date="2018-03" db="EMBL/GenBank/DDBJ databases">
        <title>Genomic Encyclopedia of Archaeal and Bacterial Type Strains, Phase II (KMG-II): from individual species to whole genera.</title>
        <authorList>
            <person name="Goeker M."/>
        </authorList>
    </citation>
    <scope>NUCLEOTIDE SEQUENCE [LARGE SCALE GENOMIC DNA]</scope>
    <source>
        <strain evidence="3 4">DSM 100065</strain>
    </source>
</reference>
<dbReference type="RefSeq" id="WP_106350754.1">
    <property type="nucleotide sequence ID" value="NZ_PVUE01000022.1"/>
</dbReference>
<dbReference type="OrthoDB" id="9785847at2"/>
<comment type="caution">
    <text evidence="3">The sequence shown here is derived from an EMBL/GenBank/DDBJ whole genome shotgun (WGS) entry which is preliminary data.</text>
</comment>
<dbReference type="GO" id="GO:0016020">
    <property type="term" value="C:membrane"/>
    <property type="evidence" value="ECO:0007669"/>
    <property type="project" value="TreeGrafter"/>
</dbReference>
<dbReference type="EMBL" id="PVUE01000022">
    <property type="protein sequence ID" value="PRZ35226.1"/>
    <property type="molecule type" value="Genomic_DNA"/>
</dbReference>
<dbReference type="PANTHER" id="PTHR43798:SF31">
    <property type="entry name" value="AB HYDROLASE SUPERFAMILY PROTEIN YCLE"/>
    <property type="match status" value="1"/>
</dbReference>
<dbReference type="PRINTS" id="PR00111">
    <property type="entry name" value="ABHYDROLASE"/>
</dbReference>
<protein>
    <submittedName>
        <fullName evidence="3">Pimeloyl-ACP methyl ester carboxylesterase</fullName>
    </submittedName>
</protein>
<evidence type="ECO:0000259" key="2">
    <source>
        <dbReference type="Pfam" id="PF12697"/>
    </source>
</evidence>
<dbReference type="AlphaFoldDB" id="A0A2T0ZFU2"/>
<dbReference type="SUPFAM" id="SSF53474">
    <property type="entry name" value="alpha/beta-Hydrolases"/>
    <property type="match status" value="1"/>
</dbReference>
<proteinExistence type="predicted"/>
<evidence type="ECO:0000256" key="1">
    <source>
        <dbReference type="ARBA" id="ARBA00022801"/>
    </source>
</evidence>
<gene>
    <name evidence="3" type="ORF">CLV47_12246</name>
</gene>
<dbReference type="InterPro" id="IPR050266">
    <property type="entry name" value="AB_hydrolase_sf"/>
</dbReference>
<organism evidence="3 4">
    <name type="scientific">Antricoccus suffuscus</name>
    <dbReference type="NCBI Taxonomy" id="1629062"/>
    <lineage>
        <taxon>Bacteria</taxon>
        <taxon>Bacillati</taxon>
        <taxon>Actinomycetota</taxon>
        <taxon>Actinomycetes</taxon>
        <taxon>Geodermatophilales</taxon>
        <taxon>Antricoccaceae</taxon>
        <taxon>Antricoccus</taxon>
    </lineage>
</organism>
<dbReference type="GO" id="GO:0016787">
    <property type="term" value="F:hydrolase activity"/>
    <property type="evidence" value="ECO:0007669"/>
    <property type="project" value="UniProtKB-KW"/>
</dbReference>
<keyword evidence="4" id="KW-1185">Reference proteome</keyword>